<keyword evidence="11" id="KW-1185">Reference proteome</keyword>
<evidence type="ECO:0000256" key="6">
    <source>
        <dbReference type="ARBA" id="ARBA00023139"/>
    </source>
</evidence>
<evidence type="ECO:0000313" key="11">
    <source>
        <dbReference type="Proteomes" id="UP001248709"/>
    </source>
</evidence>
<comment type="similarity">
    <text evidence="2">Belongs to the GerABKC lipoprotein family.</text>
</comment>
<evidence type="ECO:0000259" key="8">
    <source>
        <dbReference type="Pfam" id="PF05504"/>
    </source>
</evidence>
<dbReference type="Gene3D" id="3.30.300.210">
    <property type="entry name" value="Nutrient germinant receptor protein C, domain 3"/>
    <property type="match status" value="1"/>
</dbReference>
<comment type="caution">
    <text evidence="10">The sequence shown here is derived from an EMBL/GenBank/DDBJ whole genome shotgun (WGS) entry which is preliminary data.</text>
</comment>
<evidence type="ECO:0000256" key="3">
    <source>
        <dbReference type="ARBA" id="ARBA00022544"/>
    </source>
</evidence>
<dbReference type="NCBIfam" id="TIGR02887">
    <property type="entry name" value="spore_ger_x_C"/>
    <property type="match status" value="1"/>
</dbReference>
<feature type="domain" description="Spore germination protein N-terminal" evidence="9">
    <location>
        <begin position="24"/>
        <end position="198"/>
    </location>
</feature>
<evidence type="ECO:0000256" key="1">
    <source>
        <dbReference type="ARBA" id="ARBA00004635"/>
    </source>
</evidence>
<dbReference type="InterPro" id="IPR008844">
    <property type="entry name" value="Spore_GerAC-like"/>
</dbReference>
<accession>A0ABU3H3D6</accession>
<keyword evidence="5" id="KW-0472">Membrane</keyword>
<dbReference type="InterPro" id="IPR057336">
    <property type="entry name" value="GerAC_N"/>
</dbReference>
<sequence>MMMRKLGILLLITGLLPLTGCWSRVELNDLSIVTAAAIDKVDDGKYLLTLQIAVPTMLGPAGGSSKSTGAGGGTKPTVIVSEEGETIMDAIRKLQKKLPRRLFFSHSRIIVIGEKLAREGVAPVLDFFVRYREARLRSFILFSQGKAADILSLNAKWEKISAEEIREEEKRHIGLQIYLKDFIYMLLTDGTEPVAAQVALRRSEVDSEEGSSGQGMNAAITGSAVFRKDKLVGWMDDAETRGVLWLRNELKTSIVTVDIPKDRGEGKISATAVRATTQIKPALRNGKLKINVEIDMENTLYENSSQLDVSNPEVIRYIEQELEQEIRRRIQTTLYKAQKIYNSDIFGLGAAVYRAYPKAWNRQYKERWDDEFSKLEVDIKPHAKVVRTGLTNKSIILEEEESD</sequence>
<dbReference type="InterPro" id="IPR038501">
    <property type="entry name" value="Spore_GerAC_C_sf"/>
</dbReference>
<keyword evidence="4" id="KW-0732">Signal</keyword>
<feature type="domain" description="Spore germination GerAC-like C-terminal" evidence="8">
    <location>
        <begin position="221"/>
        <end position="389"/>
    </location>
</feature>
<keyword evidence="7" id="KW-0449">Lipoprotein</keyword>
<comment type="subcellular location">
    <subcellularLocation>
        <location evidence="1">Membrane</location>
        <topology evidence="1">Lipid-anchor</topology>
    </subcellularLocation>
</comment>
<dbReference type="PANTHER" id="PTHR35789">
    <property type="entry name" value="SPORE GERMINATION PROTEIN B3"/>
    <property type="match status" value="1"/>
</dbReference>
<dbReference type="InterPro" id="IPR046953">
    <property type="entry name" value="Spore_GerAC-like_C"/>
</dbReference>
<evidence type="ECO:0000313" key="10">
    <source>
        <dbReference type="EMBL" id="MDT3425338.1"/>
    </source>
</evidence>
<keyword evidence="3" id="KW-0309">Germination</keyword>
<name>A0ABU3H3D6_9BACL</name>
<proteinExistence type="inferred from homology"/>
<evidence type="ECO:0000256" key="7">
    <source>
        <dbReference type="ARBA" id="ARBA00023288"/>
    </source>
</evidence>
<dbReference type="RefSeq" id="WP_312000759.1">
    <property type="nucleotide sequence ID" value="NZ_JAUSUY010000003.1"/>
</dbReference>
<evidence type="ECO:0000259" key="9">
    <source>
        <dbReference type="Pfam" id="PF25198"/>
    </source>
</evidence>
<keyword evidence="6" id="KW-0564">Palmitate</keyword>
<dbReference type="Proteomes" id="UP001248709">
    <property type="component" value="Unassembled WGS sequence"/>
</dbReference>
<dbReference type="Gene3D" id="6.20.190.10">
    <property type="entry name" value="Nutrient germinant receptor protein C, domain 1"/>
    <property type="match status" value="1"/>
</dbReference>
<protein>
    <submittedName>
        <fullName evidence="10">Spore germination protein KC</fullName>
    </submittedName>
</protein>
<dbReference type="Pfam" id="PF25198">
    <property type="entry name" value="Spore_GerAC_N"/>
    <property type="match status" value="1"/>
</dbReference>
<evidence type="ECO:0000256" key="5">
    <source>
        <dbReference type="ARBA" id="ARBA00023136"/>
    </source>
</evidence>
<evidence type="ECO:0000256" key="4">
    <source>
        <dbReference type="ARBA" id="ARBA00022729"/>
    </source>
</evidence>
<organism evidence="10 11">
    <name type="scientific">Paenibacillus forsythiae</name>
    <dbReference type="NCBI Taxonomy" id="365616"/>
    <lineage>
        <taxon>Bacteria</taxon>
        <taxon>Bacillati</taxon>
        <taxon>Bacillota</taxon>
        <taxon>Bacilli</taxon>
        <taxon>Bacillales</taxon>
        <taxon>Paenibacillaceae</taxon>
        <taxon>Paenibacillus</taxon>
    </lineage>
</organism>
<dbReference type="EMBL" id="JAUSUY010000003">
    <property type="protein sequence ID" value="MDT3425338.1"/>
    <property type="molecule type" value="Genomic_DNA"/>
</dbReference>
<reference evidence="10 11" key="1">
    <citation type="submission" date="2023-07" db="EMBL/GenBank/DDBJ databases">
        <title>Genomic Encyclopedia of Type Strains, Phase IV (KMG-IV): sequencing the most valuable type-strain genomes for metagenomic binning, comparative biology and taxonomic classification.</title>
        <authorList>
            <person name="Goeker M."/>
        </authorList>
    </citation>
    <scope>NUCLEOTIDE SEQUENCE [LARGE SCALE GENOMIC DNA]</scope>
    <source>
        <strain evidence="10 11">T98</strain>
    </source>
</reference>
<dbReference type="PANTHER" id="PTHR35789:SF1">
    <property type="entry name" value="SPORE GERMINATION PROTEIN B3"/>
    <property type="match status" value="1"/>
</dbReference>
<gene>
    <name evidence="10" type="ORF">J2Z22_000854</name>
</gene>
<dbReference type="Pfam" id="PF05504">
    <property type="entry name" value="Spore_GerAC"/>
    <property type="match status" value="1"/>
</dbReference>
<evidence type="ECO:0000256" key="2">
    <source>
        <dbReference type="ARBA" id="ARBA00007886"/>
    </source>
</evidence>